<evidence type="ECO:0000313" key="3">
    <source>
        <dbReference type="EMBL" id="MDQ0227034.1"/>
    </source>
</evidence>
<evidence type="ECO:0000256" key="2">
    <source>
        <dbReference type="SAM" id="SignalP"/>
    </source>
</evidence>
<proteinExistence type="predicted"/>
<keyword evidence="3" id="KW-0449">Lipoprotein</keyword>
<sequence>MKIIYFALLLLTLALTGCNVNQGAPNTDDSLNNGTPIKVKNSVDENNIDRKTGQEISKHLVNLANRIPEVNDATAVVLGDFAVVGIDVNSNLDRNKVESIKYTVSESLRHDPYGANAVVIADADTNARLREMGREIQEGRPIVGILDELAAIVGRVIPEIPNDALDNQQKQPTETNDDQLNNKNEKKIEEEQQDQSNNQKHR</sequence>
<dbReference type="Proteomes" id="UP001232245">
    <property type="component" value="Unassembled WGS sequence"/>
</dbReference>
<feature type="region of interest" description="Disordered" evidence="1">
    <location>
        <begin position="163"/>
        <end position="202"/>
    </location>
</feature>
<dbReference type="PROSITE" id="PS51257">
    <property type="entry name" value="PROKAR_LIPOPROTEIN"/>
    <property type="match status" value="1"/>
</dbReference>
<feature type="chain" id="PRO_5046982126" evidence="2">
    <location>
        <begin position="24"/>
        <end position="202"/>
    </location>
</feature>
<keyword evidence="2" id="KW-0732">Signal</keyword>
<organism evidence="3 4">
    <name type="scientific">Metabacillus niabensis</name>
    <dbReference type="NCBI Taxonomy" id="324854"/>
    <lineage>
        <taxon>Bacteria</taxon>
        <taxon>Bacillati</taxon>
        <taxon>Bacillota</taxon>
        <taxon>Bacilli</taxon>
        <taxon>Bacillales</taxon>
        <taxon>Bacillaceae</taxon>
        <taxon>Metabacillus</taxon>
    </lineage>
</organism>
<evidence type="ECO:0000256" key="1">
    <source>
        <dbReference type="SAM" id="MobiDB-lite"/>
    </source>
</evidence>
<dbReference type="EMBL" id="JAUSTZ010000007">
    <property type="protein sequence ID" value="MDQ0227034.1"/>
    <property type="molecule type" value="Genomic_DNA"/>
</dbReference>
<gene>
    <name evidence="3" type="ORF">J2S02_003379</name>
</gene>
<dbReference type="NCBIfam" id="TIGR02898">
    <property type="entry name" value="spore_YhcN_YlaJ"/>
    <property type="match status" value="1"/>
</dbReference>
<dbReference type="InterPro" id="IPR014247">
    <property type="entry name" value="Spore_lipoprot_YhcN/YlaJ"/>
</dbReference>
<dbReference type="Pfam" id="PF09580">
    <property type="entry name" value="Spore_YhcN_YlaJ"/>
    <property type="match status" value="1"/>
</dbReference>
<accession>A0ABT9Z440</accession>
<reference evidence="3 4" key="1">
    <citation type="submission" date="2023-07" db="EMBL/GenBank/DDBJ databases">
        <title>Genomic Encyclopedia of Type Strains, Phase IV (KMG-IV): sequencing the most valuable type-strain genomes for metagenomic binning, comparative biology and taxonomic classification.</title>
        <authorList>
            <person name="Goeker M."/>
        </authorList>
    </citation>
    <scope>NUCLEOTIDE SEQUENCE [LARGE SCALE GENOMIC DNA]</scope>
    <source>
        <strain evidence="3 4">DSM 17723</strain>
    </source>
</reference>
<dbReference type="InterPro" id="IPR019076">
    <property type="entry name" value="Spore_lipoprot_YhcN/YlaJ-like"/>
</dbReference>
<protein>
    <submittedName>
        <fullName evidence="3">YhcN/YlaJ family sporulation lipoprotein</fullName>
    </submittedName>
</protein>
<keyword evidence="4" id="KW-1185">Reference proteome</keyword>
<feature type="compositionally biased region" description="Polar residues" evidence="1">
    <location>
        <begin position="165"/>
        <end position="174"/>
    </location>
</feature>
<dbReference type="RefSeq" id="WP_095298943.1">
    <property type="nucleotide sequence ID" value="NZ_CADEPK010000014.1"/>
</dbReference>
<name>A0ABT9Z440_9BACI</name>
<evidence type="ECO:0000313" key="4">
    <source>
        <dbReference type="Proteomes" id="UP001232245"/>
    </source>
</evidence>
<feature type="signal peptide" evidence="2">
    <location>
        <begin position="1"/>
        <end position="23"/>
    </location>
</feature>
<comment type="caution">
    <text evidence="3">The sequence shown here is derived from an EMBL/GenBank/DDBJ whole genome shotgun (WGS) entry which is preliminary data.</text>
</comment>